<dbReference type="Gene3D" id="3.40.50.300">
    <property type="entry name" value="P-loop containing nucleotide triphosphate hydrolases"/>
    <property type="match status" value="1"/>
</dbReference>
<keyword evidence="8" id="KW-1185">Reference proteome</keyword>
<gene>
    <name evidence="7" type="ORF">Pdsh_03910</name>
</gene>
<protein>
    <recommendedName>
        <fullName evidence="6">ABC transporter domain-containing protein</fullName>
    </recommendedName>
</protein>
<comment type="function">
    <text evidence="5">Probably part of an ABC transporter complex. Responsible for energy coupling to the transport system.</text>
</comment>
<evidence type="ECO:0000256" key="4">
    <source>
        <dbReference type="ARBA" id="ARBA00022840"/>
    </source>
</evidence>
<proteinExistence type="predicted"/>
<keyword evidence="4" id="KW-0067">ATP-binding</keyword>
<dbReference type="InterPro" id="IPR027417">
    <property type="entry name" value="P-loop_NTPase"/>
</dbReference>
<dbReference type="PANTHER" id="PTHR24220">
    <property type="entry name" value="IMPORT ATP-BINDING PROTEIN"/>
    <property type="match status" value="1"/>
</dbReference>
<keyword evidence="2" id="KW-0813">Transport</keyword>
<dbReference type="Proteomes" id="UP000196694">
    <property type="component" value="Unassembled WGS sequence"/>
</dbReference>
<dbReference type="InterPro" id="IPR015856">
    <property type="entry name" value="ABC_transpr_CbiO/EcfA_su"/>
</dbReference>
<evidence type="ECO:0000313" key="8">
    <source>
        <dbReference type="Proteomes" id="UP000196694"/>
    </source>
</evidence>
<dbReference type="GO" id="GO:0005524">
    <property type="term" value="F:ATP binding"/>
    <property type="evidence" value="ECO:0007669"/>
    <property type="project" value="UniProtKB-KW"/>
</dbReference>
<keyword evidence="3" id="KW-0547">Nucleotide-binding</keyword>
<name>A0A211YPA2_9CREN</name>
<comment type="caution">
    <text evidence="7">The sequence shown here is derived from an EMBL/GenBank/DDBJ whole genome shotgun (WGS) entry which is preliminary data.</text>
</comment>
<dbReference type="RefSeq" id="WP_088171843.1">
    <property type="nucleotide sequence ID" value="NZ_NCQP01000002.1"/>
</dbReference>
<dbReference type="InterPro" id="IPR003593">
    <property type="entry name" value="AAA+_ATPase"/>
</dbReference>
<accession>A0A211YPA2</accession>
<dbReference type="Pfam" id="PF00005">
    <property type="entry name" value="ABC_tran"/>
    <property type="match status" value="1"/>
</dbReference>
<dbReference type="PANTHER" id="PTHR24220:SF687">
    <property type="entry name" value="ABC TRANSPORTER ATP-BINDING PROTEIN SCO2324-RELATED"/>
    <property type="match status" value="1"/>
</dbReference>
<dbReference type="PROSITE" id="PS50893">
    <property type="entry name" value="ABC_TRANSPORTER_2"/>
    <property type="match status" value="1"/>
</dbReference>
<dbReference type="SUPFAM" id="SSF52540">
    <property type="entry name" value="P-loop containing nucleoside triphosphate hydrolases"/>
    <property type="match status" value="1"/>
</dbReference>
<organism evidence="7 8">
    <name type="scientific">Pyrodictium delaneyi</name>
    <dbReference type="NCBI Taxonomy" id="1273541"/>
    <lineage>
        <taxon>Archaea</taxon>
        <taxon>Thermoproteota</taxon>
        <taxon>Thermoprotei</taxon>
        <taxon>Desulfurococcales</taxon>
        <taxon>Pyrodictiaceae</taxon>
        <taxon>Pyrodictium</taxon>
    </lineage>
</organism>
<dbReference type="EMBL" id="NCQP01000002">
    <property type="protein sequence ID" value="OWJ54865.1"/>
    <property type="molecule type" value="Genomic_DNA"/>
</dbReference>
<reference evidence="7 8" key="1">
    <citation type="submission" date="2017-05" db="EMBL/GenBank/DDBJ databases">
        <title>The draft genome of the hyperthermophilic archaeon 'Pyrodictium delaneyi strain Hulk', an iron and nitrate reducer, reveals the capacity for sulfate reduction.</title>
        <authorList>
            <person name="Demey L.M."/>
            <person name="Miller C."/>
            <person name="Manzella M."/>
            <person name="Reguera G."/>
            <person name="Kashefi K."/>
        </authorList>
    </citation>
    <scope>NUCLEOTIDE SEQUENCE [LARGE SCALE GENOMIC DNA]</scope>
    <source>
        <strain evidence="7 8">Hulk</strain>
    </source>
</reference>
<evidence type="ECO:0000256" key="1">
    <source>
        <dbReference type="ARBA" id="ARBA00004236"/>
    </source>
</evidence>
<feature type="domain" description="ABC transporter" evidence="6">
    <location>
        <begin position="2"/>
        <end position="224"/>
    </location>
</feature>
<dbReference type="GO" id="GO:0022857">
    <property type="term" value="F:transmembrane transporter activity"/>
    <property type="evidence" value="ECO:0007669"/>
    <property type="project" value="TreeGrafter"/>
</dbReference>
<evidence type="ECO:0000313" key="7">
    <source>
        <dbReference type="EMBL" id="OWJ54865.1"/>
    </source>
</evidence>
<sequence length="224" mass="24907">MIRLKDVWYRYSDNNWVLRGIDVEIREGEVLAIVGPNGAGKTTLMKIAAGIYRPLRGRVEAWGRDLWEAPGAERLALRRRIVYVHERPILIRGTVLDNIAYGLRIRGLDREKAQRRALEAARLLGIDGLLDRPATGLSRGQQQLVAIARALAVEPKILLLDEPFAHLDREKRRLLLNVLEKLASSGTGAAIATHDTYLAARIASRAVLVENGKAETGSIDELLL</sequence>
<dbReference type="InterPro" id="IPR003439">
    <property type="entry name" value="ABC_transporter-like_ATP-bd"/>
</dbReference>
<dbReference type="InterPro" id="IPR015854">
    <property type="entry name" value="ABC_transpr_LolD-like"/>
</dbReference>
<dbReference type="SMART" id="SM00382">
    <property type="entry name" value="AAA"/>
    <property type="match status" value="1"/>
</dbReference>
<dbReference type="AlphaFoldDB" id="A0A211YPA2"/>
<dbReference type="GO" id="GO:0016887">
    <property type="term" value="F:ATP hydrolysis activity"/>
    <property type="evidence" value="ECO:0007669"/>
    <property type="project" value="InterPro"/>
</dbReference>
<evidence type="ECO:0000256" key="3">
    <source>
        <dbReference type="ARBA" id="ARBA00022741"/>
    </source>
</evidence>
<dbReference type="GO" id="GO:0005886">
    <property type="term" value="C:plasma membrane"/>
    <property type="evidence" value="ECO:0007669"/>
    <property type="project" value="UniProtKB-SubCell"/>
</dbReference>
<comment type="subcellular location">
    <subcellularLocation>
        <location evidence="1">Cell membrane</location>
    </subcellularLocation>
</comment>
<dbReference type="CDD" id="cd03225">
    <property type="entry name" value="ABC_cobalt_CbiO_domain1"/>
    <property type="match status" value="1"/>
</dbReference>
<evidence type="ECO:0000259" key="6">
    <source>
        <dbReference type="PROSITE" id="PS50893"/>
    </source>
</evidence>
<evidence type="ECO:0000256" key="2">
    <source>
        <dbReference type="ARBA" id="ARBA00022448"/>
    </source>
</evidence>
<evidence type="ECO:0000256" key="5">
    <source>
        <dbReference type="ARBA" id="ARBA00025157"/>
    </source>
</evidence>